<dbReference type="EMBL" id="LK023318">
    <property type="protein sequence ID" value="CDS06137.1"/>
    <property type="molecule type" value="Genomic_DNA"/>
</dbReference>
<feature type="region of interest" description="Disordered" evidence="9">
    <location>
        <begin position="36"/>
        <end position="56"/>
    </location>
</feature>
<dbReference type="GO" id="GO:0008289">
    <property type="term" value="F:lipid binding"/>
    <property type="evidence" value="ECO:0007669"/>
    <property type="project" value="UniProtKB-KW"/>
</dbReference>
<dbReference type="InterPro" id="IPR031468">
    <property type="entry name" value="SMP_LBD"/>
</dbReference>
<accession>A0A077WHP4</accession>
<evidence type="ECO:0000259" key="11">
    <source>
        <dbReference type="PROSITE" id="PS51847"/>
    </source>
</evidence>
<name>A0A077WHP4_9FUNG</name>
<dbReference type="AlphaFoldDB" id="A0A077WHP4"/>
<evidence type="ECO:0000256" key="7">
    <source>
        <dbReference type="ARBA" id="ARBA00023121"/>
    </source>
</evidence>
<feature type="transmembrane region" description="Helical" evidence="10">
    <location>
        <begin position="7"/>
        <end position="30"/>
    </location>
</feature>
<feature type="compositionally biased region" description="Polar residues" evidence="9">
    <location>
        <begin position="575"/>
        <end position="586"/>
    </location>
</feature>
<evidence type="ECO:0000256" key="6">
    <source>
        <dbReference type="ARBA" id="ARBA00023055"/>
    </source>
</evidence>
<keyword evidence="8 10" id="KW-0472">Membrane</keyword>
<evidence type="ECO:0000256" key="3">
    <source>
        <dbReference type="ARBA" id="ARBA00022692"/>
    </source>
</evidence>
<dbReference type="PANTHER" id="PTHR13466:SF19">
    <property type="entry name" value="NUCLEUS-VACUOLE JUNCTION PROTEIN 2"/>
    <property type="match status" value="1"/>
</dbReference>
<comment type="subcellular location">
    <subcellularLocation>
        <location evidence="1">Endoplasmic reticulum membrane</location>
    </subcellularLocation>
</comment>
<dbReference type="PROSITE" id="PS51847">
    <property type="entry name" value="SMP"/>
    <property type="match status" value="1"/>
</dbReference>
<organism evidence="12">
    <name type="scientific">Lichtheimia ramosa</name>
    <dbReference type="NCBI Taxonomy" id="688394"/>
    <lineage>
        <taxon>Eukaryota</taxon>
        <taxon>Fungi</taxon>
        <taxon>Fungi incertae sedis</taxon>
        <taxon>Mucoromycota</taxon>
        <taxon>Mucoromycotina</taxon>
        <taxon>Mucoromycetes</taxon>
        <taxon>Mucorales</taxon>
        <taxon>Lichtheimiaceae</taxon>
        <taxon>Lichtheimia</taxon>
    </lineage>
</organism>
<keyword evidence="3 10" id="KW-0812">Transmembrane</keyword>
<feature type="compositionally biased region" description="Low complexity" evidence="9">
    <location>
        <begin position="558"/>
        <end position="570"/>
    </location>
</feature>
<dbReference type="Pfam" id="PF26547">
    <property type="entry name" value="PDZD8_N"/>
    <property type="match status" value="1"/>
</dbReference>
<evidence type="ECO:0000256" key="8">
    <source>
        <dbReference type="ARBA" id="ARBA00023136"/>
    </source>
</evidence>
<feature type="region of interest" description="Disordered" evidence="9">
    <location>
        <begin position="456"/>
        <end position="728"/>
    </location>
</feature>
<evidence type="ECO:0000256" key="4">
    <source>
        <dbReference type="ARBA" id="ARBA00022824"/>
    </source>
</evidence>
<evidence type="ECO:0000256" key="2">
    <source>
        <dbReference type="ARBA" id="ARBA00022448"/>
    </source>
</evidence>
<sequence length="728" mass="80838">MVTLTTFLTIYLFGGLTFLPLLLVGALYILSTNDTSSQTPKAIFPEEPYEDVDPEQGKKGWIRLTNHQDGVQGGKLMSGLQSYVNNSSNGTQAKKPKDVMYGVLKHGTLFVYESDKLQECKMIIPVHDFTVSIYPEDRREHEVFSRSTAIRLSPKRCHAKRNSTVSDTAATTTTNGIKKSNTDTNLLDNECCSLDQDIYVTCARSIDKEDWYFALITASGFMADTPELGHVETVDGTRFDEEAIQQLIQSIHHDPDHREIQWLNAIMGRIFLGMYKTDKIQQFFKDKIIKKTRKIKRPQFLDEISVHRVHVGQSIPYFTQLKLLSLGLDGQLTAEGHVEYQGGLCVEIGTGLIWPGYSSRMKPIRLLLSVTLKRFSGKFQFKIKAPPTNRYWIGFYEQPEMDLVIKPLVSDKQIKLNVVTNAIETKIREVIAETLVLPNMDDFVFCDVGGKGGIFGDKVPRSNNQNATPTPQRMDTAPQLTTTTAADSDHDNNDASSSSSSSTSIPDIEVDVSKSAPDLLSRSGPPPSDTASIDSSDTVMSTTSSIRWAIRRKKKTSSDSASIASTTTTEDSSKRSFLSKISTLNSSHDDTGTSGGRQRGSSFYQKAETMLKASIHKDEDPMPAPQPREDNPRIAKRPPPPPPPPKPPRSLPKQQHEDTTKPPLPPRVHNEQEPCEQQLQVPPPPPPRRKVEDKPPLPPRSSPRLEESSSSPTTCSTSLPPSPPSPEQ</sequence>
<feature type="compositionally biased region" description="Low complexity" evidence="9">
    <location>
        <begin position="708"/>
        <end position="719"/>
    </location>
</feature>
<dbReference type="GO" id="GO:1990456">
    <property type="term" value="P:mitochondrion-endoplasmic reticulum membrane tethering"/>
    <property type="evidence" value="ECO:0007669"/>
    <property type="project" value="TreeGrafter"/>
</dbReference>
<dbReference type="GO" id="GO:0032865">
    <property type="term" value="C:ERMES complex"/>
    <property type="evidence" value="ECO:0007669"/>
    <property type="project" value="TreeGrafter"/>
</dbReference>
<evidence type="ECO:0000256" key="1">
    <source>
        <dbReference type="ARBA" id="ARBA00004586"/>
    </source>
</evidence>
<feature type="compositionally biased region" description="Polar residues" evidence="9">
    <location>
        <begin position="461"/>
        <end position="473"/>
    </location>
</feature>
<feature type="compositionally biased region" description="Low complexity" evidence="9">
    <location>
        <begin position="532"/>
        <end position="546"/>
    </location>
</feature>
<reference evidence="12" key="1">
    <citation type="journal article" date="2014" name="Genome Announc.">
        <title>De novo whole-genome sequence and genome annotation of Lichtheimia ramosa.</title>
        <authorList>
            <person name="Linde J."/>
            <person name="Schwartze V."/>
            <person name="Binder U."/>
            <person name="Lass-Florl C."/>
            <person name="Voigt K."/>
            <person name="Horn F."/>
        </authorList>
    </citation>
    <scope>NUCLEOTIDE SEQUENCE</scope>
    <source>
        <strain evidence="12">JMRC FSU:6197</strain>
    </source>
</reference>
<proteinExistence type="predicted"/>
<evidence type="ECO:0000256" key="10">
    <source>
        <dbReference type="SAM" id="Phobius"/>
    </source>
</evidence>
<evidence type="ECO:0000256" key="5">
    <source>
        <dbReference type="ARBA" id="ARBA00022989"/>
    </source>
</evidence>
<dbReference type="GO" id="GO:0015914">
    <property type="term" value="P:phospholipid transport"/>
    <property type="evidence" value="ECO:0007669"/>
    <property type="project" value="TreeGrafter"/>
</dbReference>
<keyword evidence="2" id="KW-0813">Transport</keyword>
<dbReference type="InterPro" id="IPR058801">
    <property type="entry name" value="PDZD8_N"/>
</dbReference>
<keyword evidence="7" id="KW-0446">Lipid-binding</keyword>
<protein>
    <recommendedName>
        <fullName evidence="11">SMP-LTD domain-containing protein</fullName>
    </recommendedName>
</protein>
<dbReference type="CDD" id="cd21675">
    <property type="entry name" value="SMP_TEX2"/>
    <property type="match status" value="1"/>
</dbReference>
<feature type="compositionally biased region" description="Low complexity" evidence="9">
    <location>
        <begin position="494"/>
        <end position="504"/>
    </location>
</feature>
<keyword evidence="5 10" id="KW-1133">Transmembrane helix</keyword>
<dbReference type="PANTHER" id="PTHR13466">
    <property type="entry name" value="TEX2 PROTEIN-RELATED"/>
    <property type="match status" value="1"/>
</dbReference>
<dbReference type="GO" id="GO:0005789">
    <property type="term" value="C:endoplasmic reticulum membrane"/>
    <property type="evidence" value="ECO:0007669"/>
    <property type="project" value="UniProtKB-SubCell"/>
</dbReference>
<evidence type="ECO:0000313" key="12">
    <source>
        <dbReference type="EMBL" id="CDS06137.1"/>
    </source>
</evidence>
<keyword evidence="6" id="KW-0445">Lipid transport</keyword>
<keyword evidence="4" id="KW-0256">Endoplasmic reticulum</keyword>
<feature type="compositionally biased region" description="Pro residues" evidence="9">
    <location>
        <begin position="637"/>
        <end position="650"/>
    </location>
</feature>
<gene>
    <name evidence="12" type="ORF">LRAMOSA08665</name>
</gene>
<evidence type="ECO:0000256" key="9">
    <source>
        <dbReference type="SAM" id="MobiDB-lite"/>
    </source>
</evidence>
<feature type="domain" description="SMP-LTD" evidence="11">
    <location>
        <begin position="256"/>
        <end position="446"/>
    </location>
</feature>
<dbReference type="OrthoDB" id="26740at2759"/>